<dbReference type="PANTHER" id="PTHR19211">
    <property type="entry name" value="ATP-BINDING TRANSPORT PROTEIN-RELATED"/>
    <property type="match status" value="1"/>
</dbReference>
<dbReference type="InterPro" id="IPR050611">
    <property type="entry name" value="ABCF"/>
</dbReference>
<protein>
    <recommendedName>
        <fullName evidence="2">ABC transporter domain-containing protein</fullName>
    </recommendedName>
</protein>
<sequence length="169" mass="19357">MFVEFQRIGRFDQHSSDHLNGDETPVEYLRRLFDLSYQDARKNLGMVGLQTHAHTVKIQDLSGGQKSRVALAELSLNAPDVLILVTVMLMLFEQLPDEPTNNLDIESIDALAEAINDYNGGVIMVTHDERLIRETGCQLWIIEHRSINEIDGDFDDYRRELLESLEETK</sequence>
<dbReference type="AlphaFoldDB" id="A0A3P8GX22"/>
<organism evidence="3 4">
    <name type="scientific">Soboliphyme baturini</name>
    <dbReference type="NCBI Taxonomy" id="241478"/>
    <lineage>
        <taxon>Eukaryota</taxon>
        <taxon>Metazoa</taxon>
        <taxon>Ecdysozoa</taxon>
        <taxon>Nematoda</taxon>
        <taxon>Enoplea</taxon>
        <taxon>Dorylaimia</taxon>
        <taxon>Dioctophymatida</taxon>
        <taxon>Dioctophymatoidea</taxon>
        <taxon>Soboliphymatidae</taxon>
        <taxon>Soboliphyme</taxon>
    </lineage>
</organism>
<gene>
    <name evidence="3" type="ORF">SBAD_LOCUS10907</name>
</gene>
<evidence type="ECO:0000256" key="1">
    <source>
        <dbReference type="ARBA" id="ARBA00022737"/>
    </source>
</evidence>
<reference evidence="3 4" key="1">
    <citation type="submission" date="2018-11" db="EMBL/GenBank/DDBJ databases">
        <authorList>
            <consortium name="Pathogen Informatics"/>
        </authorList>
    </citation>
    <scope>NUCLEOTIDE SEQUENCE [LARGE SCALE GENOMIC DNA]</scope>
</reference>
<dbReference type="GO" id="GO:0005524">
    <property type="term" value="F:ATP binding"/>
    <property type="evidence" value="ECO:0007669"/>
    <property type="project" value="InterPro"/>
</dbReference>
<dbReference type="EMBL" id="UZAM01014769">
    <property type="protein sequence ID" value="VDP35526.1"/>
    <property type="molecule type" value="Genomic_DNA"/>
</dbReference>
<evidence type="ECO:0000259" key="2">
    <source>
        <dbReference type="Pfam" id="PF00005"/>
    </source>
</evidence>
<proteinExistence type="predicted"/>
<dbReference type="OrthoDB" id="2110130at2759"/>
<keyword evidence="4" id="KW-1185">Reference proteome</keyword>
<dbReference type="InterPro" id="IPR027417">
    <property type="entry name" value="P-loop_NTPase"/>
</dbReference>
<dbReference type="GO" id="GO:0016887">
    <property type="term" value="F:ATP hydrolysis activity"/>
    <property type="evidence" value="ECO:0007669"/>
    <property type="project" value="InterPro"/>
</dbReference>
<accession>A0A3P8GX22</accession>
<dbReference type="SUPFAM" id="SSF52540">
    <property type="entry name" value="P-loop containing nucleoside triphosphate hydrolases"/>
    <property type="match status" value="1"/>
</dbReference>
<evidence type="ECO:0000313" key="3">
    <source>
        <dbReference type="EMBL" id="VDP35526.1"/>
    </source>
</evidence>
<feature type="domain" description="ABC transporter" evidence="2">
    <location>
        <begin position="8"/>
        <end position="84"/>
    </location>
</feature>
<evidence type="ECO:0000313" key="4">
    <source>
        <dbReference type="Proteomes" id="UP000270296"/>
    </source>
</evidence>
<dbReference type="PANTHER" id="PTHR19211:SF14">
    <property type="entry name" value="ATP-BINDING CASSETTE SUB-FAMILY F MEMBER 1"/>
    <property type="match status" value="1"/>
</dbReference>
<dbReference type="Proteomes" id="UP000270296">
    <property type="component" value="Unassembled WGS sequence"/>
</dbReference>
<dbReference type="Gene3D" id="3.40.50.300">
    <property type="entry name" value="P-loop containing nucleotide triphosphate hydrolases"/>
    <property type="match status" value="1"/>
</dbReference>
<name>A0A3P8GX22_9BILA</name>
<dbReference type="InterPro" id="IPR003439">
    <property type="entry name" value="ABC_transporter-like_ATP-bd"/>
</dbReference>
<dbReference type="Pfam" id="PF00005">
    <property type="entry name" value="ABC_tran"/>
    <property type="match status" value="1"/>
</dbReference>
<keyword evidence="1" id="KW-0677">Repeat</keyword>